<dbReference type="InterPro" id="IPR033910">
    <property type="entry name" value="GluRS_core"/>
</dbReference>
<dbReference type="CDD" id="cd00808">
    <property type="entry name" value="GluRS_core"/>
    <property type="match status" value="1"/>
</dbReference>
<dbReference type="InterPro" id="IPR020058">
    <property type="entry name" value="Glu/Gln-tRNA-synth_Ib_cat-dom"/>
</dbReference>
<dbReference type="InterPro" id="IPR020751">
    <property type="entry name" value="aa-tRNA-synth_I_codon-bd_sub2"/>
</dbReference>
<evidence type="ECO:0000256" key="4">
    <source>
        <dbReference type="ARBA" id="ARBA00022598"/>
    </source>
</evidence>
<dbReference type="InterPro" id="IPR000924">
    <property type="entry name" value="Glu/Gln-tRNA-synth"/>
</dbReference>
<dbReference type="Pfam" id="PF00749">
    <property type="entry name" value="tRNA-synt_1c"/>
    <property type="match status" value="1"/>
</dbReference>
<dbReference type="Pfam" id="PF19269">
    <property type="entry name" value="Anticodon_2"/>
    <property type="match status" value="1"/>
</dbReference>
<protein>
    <recommendedName>
        <fullName evidence="10">Glutamate--tRNA ligase, mitochondrial</fullName>
        <ecNumber evidence="3">6.1.1.17</ecNumber>
    </recommendedName>
    <alternativeName>
        <fullName evidence="9">Glutamyl-tRNA synthetase</fullName>
    </alternativeName>
</protein>
<sequence>MRQSLRQLAKLGLKGKLTKPSLYKKSVHPKTPARTRFAPSPTGYLHLGSLRTALYNYLLAKSTNGTFILRLEDTDQNRLVPGAEQNIYESLEWTGLKPDESPVVGGNYGPYRQSDRADIYRKFADQLISTGHAYKCYCSKERLAHLRETAMQLKPPTTVTYDRRCLHNPETSAEDLPYTVRFRSPSSYDSFSDLLHGTLNLQPQYNLNDRRYDDFVILKSDGLPTYHFANIVDDHLMKITHVIRGEEWITSTPKHVALYQAFGWTPPQFIHIPLLTSLEDKKLSKRQGDIGILSMREKGILPEALVNFCALFGWSPPRPEKFKTTSEIMTLPELVKQFSLDNLTKGNAKVNDSKLYFFNKHHLTTKIANPDALNEIVDEYYSYFKNLYPTISKDYLRKSLIAVGPSLTTVYDLQSVHSYIFADVKYEKIAKRGDSNIKSILQCIRENATESHPFPTDKVLNAIADISKKQVFEATRFALSGGVSGLTIPALIELIGYDTYTERLDKAISYLSENDECK</sequence>
<evidence type="ECO:0000256" key="5">
    <source>
        <dbReference type="ARBA" id="ARBA00022741"/>
    </source>
</evidence>
<evidence type="ECO:0000256" key="3">
    <source>
        <dbReference type="ARBA" id="ARBA00012835"/>
    </source>
</evidence>
<keyword evidence="5 11" id="KW-0547">Nucleotide-binding</keyword>
<dbReference type="InterPro" id="IPR045462">
    <property type="entry name" value="aa-tRNA-synth_I_cd-bd"/>
</dbReference>
<organism evidence="14 15">
    <name type="scientific">Clavispora lusitaniae</name>
    <name type="common">Candida lusitaniae</name>
    <dbReference type="NCBI Taxonomy" id="36911"/>
    <lineage>
        <taxon>Eukaryota</taxon>
        <taxon>Fungi</taxon>
        <taxon>Dikarya</taxon>
        <taxon>Ascomycota</taxon>
        <taxon>Saccharomycotina</taxon>
        <taxon>Pichiomycetes</taxon>
        <taxon>Metschnikowiaceae</taxon>
        <taxon>Clavispora</taxon>
    </lineage>
</organism>
<dbReference type="GO" id="GO:0004818">
    <property type="term" value="F:glutamate-tRNA ligase activity"/>
    <property type="evidence" value="ECO:0007669"/>
    <property type="project" value="UniProtKB-EC"/>
</dbReference>
<dbReference type="InterPro" id="IPR014729">
    <property type="entry name" value="Rossmann-like_a/b/a_fold"/>
</dbReference>
<dbReference type="AlphaFoldDB" id="A0AA91Q4F1"/>
<keyword evidence="6 11" id="KW-0067">ATP-binding</keyword>
<dbReference type="GO" id="GO:0006424">
    <property type="term" value="P:glutamyl-tRNA aminoacylation"/>
    <property type="evidence" value="ECO:0007669"/>
    <property type="project" value="InterPro"/>
</dbReference>
<evidence type="ECO:0000256" key="7">
    <source>
        <dbReference type="ARBA" id="ARBA00022917"/>
    </source>
</evidence>
<evidence type="ECO:0000256" key="2">
    <source>
        <dbReference type="ARBA" id="ARBA00007894"/>
    </source>
</evidence>
<dbReference type="InterPro" id="IPR049940">
    <property type="entry name" value="GluQ/Sye"/>
</dbReference>
<evidence type="ECO:0000259" key="12">
    <source>
        <dbReference type="Pfam" id="PF00749"/>
    </source>
</evidence>
<dbReference type="HAMAP" id="MF_00022">
    <property type="entry name" value="Glu_tRNA_synth_type1"/>
    <property type="match status" value="1"/>
</dbReference>
<evidence type="ECO:0000313" key="15">
    <source>
        <dbReference type="Proteomes" id="UP000195602"/>
    </source>
</evidence>
<gene>
    <name evidence="14" type="ORF">A9F13_01g03157</name>
</gene>
<dbReference type="SUPFAM" id="SSF48163">
    <property type="entry name" value="An anticodon-binding domain of class I aminoacyl-tRNA synthetases"/>
    <property type="match status" value="1"/>
</dbReference>
<dbReference type="SUPFAM" id="SSF52374">
    <property type="entry name" value="Nucleotidylyl transferase"/>
    <property type="match status" value="1"/>
</dbReference>
<accession>A0AA91Q4F1</accession>
<dbReference type="FunFam" id="3.40.50.620:FF:000045">
    <property type="entry name" value="Glutamate--tRNA ligase, mitochondrial"/>
    <property type="match status" value="1"/>
</dbReference>
<keyword evidence="7 11" id="KW-0648">Protein biosynthesis</keyword>
<evidence type="ECO:0000256" key="1">
    <source>
        <dbReference type="ARBA" id="ARBA00004173"/>
    </source>
</evidence>
<dbReference type="GO" id="GO:0000049">
    <property type="term" value="F:tRNA binding"/>
    <property type="evidence" value="ECO:0007669"/>
    <property type="project" value="InterPro"/>
</dbReference>
<evidence type="ECO:0000313" key="14">
    <source>
        <dbReference type="EMBL" id="OVF10882.1"/>
    </source>
</evidence>
<dbReference type="InterPro" id="IPR004527">
    <property type="entry name" value="Glu-tRNA-ligase_bac/mito"/>
</dbReference>
<dbReference type="PANTHER" id="PTHR43311:SF2">
    <property type="entry name" value="GLUTAMATE--TRNA LIGASE, MITOCHONDRIAL-RELATED"/>
    <property type="match status" value="1"/>
</dbReference>
<comment type="similarity">
    <text evidence="2">Belongs to the class-I aminoacyl-tRNA synthetase family. Glutamate--tRNA ligase type 1 subfamily.</text>
</comment>
<feature type="domain" description="Aminoacyl-tRNA synthetase class I anticodon-binding" evidence="13">
    <location>
        <begin position="389"/>
        <end position="508"/>
    </location>
</feature>
<comment type="caution">
    <text evidence="14">The sequence shown here is derived from an EMBL/GenBank/DDBJ whole genome shotgun (WGS) entry which is preliminary data.</text>
</comment>
<evidence type="ECO:0000256" key="10">
    <source>
        <dbReference type="ARBA" id="ARBA00072917"/>
    </source>
</evidence>
<proteinExistence type="inferred from homology"/>
<dbReference type="KEGG" id="clus:A9F13_01g03157"/>
<dbReference type="EMBL" id="LYUB02000001">
    <property type="protein sequence ID" value="OVF10882.1"/>
    <property type="molecule type" value="Genomic_DNA"/>
</dbReference>
<evidence type="ECO:0000256" key="8">
    <source>
        <dbReference type="ARBA" id="ARBA00023146"/>
    </source>
</evidence>
<dbReference type="GO" id="GO:0008270">
    <property type="term" value="F:zinc ion binding"/>
    <property type="evidence" value="ECO:0007669"/>
    <property type="project" value="InterPro"/>
</dbReference>
<dbReference type="PANTHER" id="PTHR43311">
    <property type="entry name" value="GLUTAMATE--TRNA LIGASE"/>
    <property type="match status" value="1"/>
</dbReference>
<dbReference type="PRINTS" id="PR00987">
    <property type="entry name" value="TRNASYNTHGLU"/>
</dbReference>
<evidence type="ECO:0000256" key="9">
    <source>
        <dbReference type="ARBA" id="ARBA00030865"/>
    </source>
</evidence>
<comment type="subcellular location">
    <subcellularLocation>
        <location evidence="1">Mitochondrion</location>
    </subcellularLocation>
</comment>
<dbReference type="GO" id="GO:0005524">
    <property type="term" value="F:ATP binding"/>
    <property type="evidence" value="ECO:0007669"/>
    <property type="project" value="UniProtKB-KW"/>
</dbReference>
<reference evidence="14 15" key="1">
    <citation type="submission" date="2017-04" db="EMBL/GenBank/DDBJ databases">
        <title>Draft genome of the yeast Clavispora lusitaniae type strain CBS 6936.</title>
        <authorList>
            <person name="Durrens P."/>
            <person name="Klopp C."/>
            <person name="Biteau N."/>
            <person name="Fitton-Ouhabi V."/>
            <person name="Dementhon K."/>
            <person name="Accoceberry I."/>
            <person name="Sherman D.J."/>
            <person name="Noel T."/>
        </authorList>
    </citation>
    <scope>NUCLEOTIDE SEQUENCE [LARGE SCALE GENOMIC DNA]</scope>
    <source>
        <strain evidence="14 15">CBS 6936</strain>
    </source>
</reference>
<dbReference type="InterPro" id="IPR008925">
    <property type="entry name" value="aa_tRNA-synth_I_cd-bd_sf"/>
</dbReference>
<dbReference type="Gene3D" id="3.40.50.620">
    <property type="entry name" value="HUPs"/>
    <property type="match status" value="1"/>
</dbReference>
<feature type="domain" description="Glutamyl/glutaminyl-tRNA synthetase class Ib catalytic" evidence="12">
    <location>
        <begin position="34"/>
        <end position="355"/>
    </location>
</feature>
<dbReference type="Gene3D" id="1.10.10.350">
    <property type="match status" value="1"/>
</dbReference>
<keyword evidence="4 11" id="KW-0436">Ligase</keyword>
<keyword evidence="8 11" id="KW-0030">Aminoacyl-tRNA synthetase</keyword>
<evidence type="ECO:0000259" key="13">
    <source>
        <dbReference type="Pfam" id="PF19269"/>
    </source>
</evidence>
<dbReference type="Proteomes" id="UP000195602">
    <property type="component" value="Unassembled WGS sequence"/>
</dbReference>
<dbReference type="NCBIfam" id="TIGR00464">
    <property type="entry name" value="gltX_bact"/>
    <property type="match status" value="1"/>
</dbReference>
<name>A0AA91Q4F1_CLALS</name>
<evidence type="ECO:0000256" key="11">
    <source>
        <dbReference type="RuleBase" id="RU363037"/>
    </source>
</evidence>
<dbReference type="GO" id="GO:0005739">
    <property type="term" value="C:mitochondrion"/>
    <property type="evidence" value="ECO:0007669"/>
    <property type="project" value="UniProtKB-SubCell"/>
</dbReference>
<evidence type="ECO:0000256" key="6">
    <source>
        <dbReference type="ARBA" id="ARBA00022840"/>
    </source>
</evidence>
<dbReference type="EC" id="6.1.1.17" evidence="3"/>